<dbReference type="InterPro" id="IPR007863">
    <property type="entry name" value="Peptidase_M16_C"/>
</dbReference>
<keyword evidence="8" id="KW-0645">Protease</keyword>
<proteinExistence type="inferred from homology"/>
<keyword evidence="3" id="KW-0378">Hydrolase</keyword>
<feature type="domain" description="Peptidase M16 N-terminal" evidence="6">
    <location>
        <begin position="80"/>
        <end position="225"/>
    </location>
</feature>
<accession>A0A562T1M3</accession>
<dbReference type="Pfam" id="PF05193">
    <property type="entry name" value="Peptidase_M16_C"/>
    <property type="match status" value="1"/>
</dbReference>
<name>A0A562T1M3_9HYPH</name>
<evidence type="ECO:0000256" key="3">
    <source>
        <dbReference type="ARBA" id="ARBA00023049"/>
    </source>
</evidence>
<protein>
    <submittedName>
        <fullName evidence="8">Zinc protease</fullName>
    </submittedName>
</protein>
<dbReference type="GO" id="GO:0046872">
    <property type="term" value="F:metal ion binding"/>
    <property type="evidence" value="ECO:0007669"/>
    <property type="project" value="InterPro"/>
</dbReference>
<dbReference type="PANTHER" id="PTHR11851">
    <property type="entry name" value="METALLOPROTEASE"/>
    <property type="match status" value="1"/>
</dbReference>
<dbReference type="AlphaFoldDB" id="A0A562T1M3"/>
<keyword evidence="3" id="KW-0482">Metalloprotease</keyword>
<dbReference type="GO" id="GO:0004222">
    <property type="term" value="F:metalloendopeptidase activity"/>
    <property type="evidence" value="ECO:0007669"/>
    <property type="project" value="InterPro"/>
</dbReference>
<evidence type="ECO:0000256" key="1">
    <source>
        <dbReference type="ARBA" id="ARBA00001947"/>
    </source>
</evidence>
<dbReference type="Proteomes" id="UP000320593">
    <property type="component" value="Unassembled WGS sequence"/>
</dbReference>
<dbReference type="InterPro" id="IPR050361">
    <property type="entry name" value="MPP/UQCRC_Complex"/>
</dbReference>
<dbReference type="GO" id="GO:0006508">
    <property type="term" value="P:proteolysis"/>
    <property type="evidence" value="ECO:0007669"/>
    <property type="project" value="UniProtKB-KW"/>
</dbReference>
<dbReference type="InterPro" id="IPR011765">
    <property type="entry name" value="Pept_M16_N"/>
</dbReference>
<dbReference type="PROSITE" id="PS00143">
    <property type="entry name" value="INSULINASE"/>
    <property type="match status" value="1"/>
</dbReference>
<reference evidence="8 9" key="1">
    <citation type="submission" date="2019-07" db="EMBL/GenBank/DDBJ databases">
        <title>Genomic Encyclopedia of Archaeal and Bacterial Type Strains, Phase II (KMG-II): from individual species to whole genera.</title>
        <authorList>
            <person name="Goeker M."/>
        </authorList>
    </citation>
    <scope>NUCLEOTIDE SEQUENCE [LARGE SCALE GENOMIC DNA]</scope>
    <source>
        <strain evidence="8 9">ATCC BAA-252</strain>
    </source>
</reference>
<feature type="region of interest" description="Disordered" evidence="5">
    <location>
        <begin position="481"/>
        <end position="501"/>
    </location>
</feature>
<dbReference type="InterPro" id="IPR001431">
    <property type="entry name" value="Pept_M16_Zn_BS"/>
</dbReference>
<comment type="similarity">
    <text evidence="2 4">Belongs to the peptidase M16 family.</text>
</comment>
<evidence type="ECO:0000256" key="4">
    <source>
        <dbReference type="RuleBase" id="RU004447"/>
    </source>
</evidence>
<gene>
    <name evidence="8" type="ORF">JM93_02146</name>
</gene>
<dbReference type="EMBL" id="VLLF01000004">
    <property type="protein sequence ID" value="TWI87579.1"/>
    <property type="molecule type" value="Genomic_DNA"/>
</dbReference>
<comment type="cofactor">
    <cofactor evidence="1">
        <name>Zn(2+)</name>
        <dbReference type="ChEBI" id="CHEBI:29105"/>
    </cofactor>
</comment>
<evidence type="ECO:0000313" key="9">
    <source>
        <dbReference type="Proteomes" id="UP000320593"/>
    </source>
</evidence>
<evidence type="ECO:0000256" key="2">
    <source>
        <dbReference type="ARBA" id="ARBA00007261"/>
    </source>
</evidence>
<dbReference type="InterPro" id="IPR011249">
    <property type="entry name" value="Metalloenz_LuxS/M16"/>
</dbReference>
<evidence type="ECO:0000259" key="6">
    <source>
        <dbReference type="Pfam" id="PF00675"/>
    </source>
</evidence>
<evidence type="ECO:0000259" key="7">
    <source>
        <dbReference type="Pfam" id="PF05193"/>
    </source>
</evidence>
<feature type="domain" description="Peptidase M16 C-terminal" evidence="7">
    <location>
        <begin position="233"/>
        <end position="415"/>
    </location>
</feature>
<dbReference type="PANTHER" id="PTHR11851:SF49">
    <property type="entry name" value="MITOCHONDRIAL-PROCESSING PEPTIDASE SUBUNIT ALPHA"/>
    <property type="match status" value="1"/>
</dbReference>
<comment type="caution">
    <text evidence="8">The sequence shown here is derived from an EMBL/GenBank/DDBJ whole genome shotgun (WGS) entry which is preliminary data.</text>
</comment>
<dbReference type="SUPFAM" id="SSF63411">
    <property type="entry name" value="LuxS/MPP-like metallohydrolase"/>
    <property type="match status" value="2"/>
</dbReference>
<dbReference type="Pfam" id="PF00675">
    <property type="entry name" value="Peptidase_M16"/>
    <property type="match status" value="1"/>
</dbReference>
<evidence type="ECO:0000256" key="5">
    <source>
        <dbReference type="SAM" id="MobiDB-lite"/>
    </source>
</evidence>
<organism evidence="8 9">
    <name type="scientific">Roseibium hamelinense</name>
    <dbReference type="NCBI Taxonomy" id="150831"/>
    <lineage>
        <taxon>Bacteria</taxon>
        <taxon>Pseudomonadati</taxon>
        <taxon>Pseudomonadota</taxon>
        <taxon>Alphaproteobacteria</taxon>
        <taxon>Hyphomicrobiales</taxon>
        <taxon>Stappiaceae</taxon>
        <taxon>Roseibium</taxon>
    </lineage>
</organism>
<evidence type="ECO:0000313" key="8">
    <source>
        <dbReference type="EMBL" id="TWI87579.1"/>
    </source>
</evidence>
<keyword evidence="9" id="KW-1185">Reference proteome</keyword>
<dbReference type="Gene3D" id="3.30.830.10">
    <property type="entry name" value="Metalloenzyme, LuxS/M16 peptidase-like"/>
    <property type="match status" value="2"/>
</dbReference>
<sequence>MVSGFFRSPNAKEYDLYKYTPFKGQKLRHVTAVLLCGTMLFGAATPPGLVGIAQAADSQNQLTIAPNLSHFTLDNGLVVVVIPDNRAPIATHMLWYKVGSADEPVGQSGVAHFLEHLMFKGTKDNPDGAFSKVIADLGGQENAFTSYDYTAYFQRVAKEHLPLMMKLEADRMANLVLSDEVVDPEREVVLEERRSRVDSRPQSRLGEALNAVTFVNHPYGSPVIGWESEIEGLNKESAIAFYDRFYTPNNAVLIVAGDVDASEVQALAEETYGRLPRRADPGARQRPVEPPLSGERAITLTDARVQQDSLSQTWVVPSATTADDLEAEALDVFAYVLGGGPTSRLHKALVLDEEIALSAGSYYQGSALNDGRFGIYATAADGTRLEDLEPRISAVLEDLIENGITEDELEAAKHRMVADAIYAQDSQVSLARIFGTALTTGQTIEDVQTWPARIQSVSIEDVEQAAEAYLTSVPVVGYLKSAPPAPDNAADAETSLEADRS</sequence>